<protein>
    <submittedName>
        <fullName evidence="2">Uncharacterized protein</fullName>
    </submittedName>
</protein>
<name>A0A915JCY3_ROMCU</name>
<evidence type="ECO:0000313" key="2">
    <source>
        <dbReference type="WBParaSite" id="nRc.2.0.1.t24339-RA"/>
    </source>
</evidence>
<dbReference type="AlphaFoldDB" id="A0A915JCY3"/>
<organism evidence="1 2">
    <name type="scientific">Romanomermis culicivorax</name>
    <name type="common">Nematode worm</name>
    <dbReference type="NCBI Taxonomy" id="13658"/>
    <lineage>
        <taxon>Eukaryota</taxon>
        <taxon>Metazoa</taxon>
        <taxon>Ecdysozoa</taxon>
        <taxon>Nematoda</taxon>
        <taxon>Enoplea</taxon>
        <taxon>Dorylaimia</taxon>
        <taxon>Mermithida</taxon>
        <taxon>Mermithoidea</taxon>
        <taxon>Mermithidae</taxon>
        <taxon>Romanomermis</taxon>
    </lineage>
</organism>
<accession>A0A915JCY3</accession>
<proteinExistence type="predicted"/>
<dbReference type="Proteomes" id="UP000887565">
    <property type="component" value="Unplaced"/>
</dbReference>
<evidence type="ECO:0000313" key="1">
    <source>
        <dbReference type="Proteomes" id="UP000887565"/>
    </source>
</evidence>
<reference evidence="2" key="1">
    <citation type="submission" date="2022-11" db="UniProtKB">
        <authorList>
            <consortium name="WormBaseParasite"/>
        </authorList>
    </citation>
    <scope>IDENTIFICATION</scope>
</reference>
<sequence length="105" mass="12047">MIVFTSTIESMCHFMPHDRADQAIGNISENESAHVICTYYDHSHLAEIGSKLGNYPASSPLFFIYQPFTAQHIPYFYEDHWIHTTADTAYTASRKEINSQFIIIT</sequence>
<keyword evidence="1" id="KW-1185">Reference proteome</keyword>
<dbReference type="WBParaSite" id="nRc.2.0.1.t24339-RA">
    <property type="protein sequence ID" value="nRc.2.0.1.t24339-RA"/>
    <property type="gene ID" value="nRc.2.0.1.g24339"/>
</dbReference>